<dbReference type="InterPro" id="IPR027417">
    <property type="entry name" value="P-loop_NTPase"/>
</dbReference>
<proteinExistence type="predicted"/>
<accession>A0ABR4YDL2</accession>
<dbReference type="PANTHER" id="PTHR37807">
    <property type="entry name" value="OS07G0160300 PROTEIN"/>
    <property type="match status" value="1"/>
</dbReference>
<dbReference type="Gene3D" id="3.40.50.300">
    <property type="entry name" value="P-loop containing nucleotide triphosphate hydrolases"/>
    <property type="match status" value="1"/>
</dbReference>
<dbReference type="Pfam" id="PF13671">
    <property type="entry name" value="AAA_33"/>
    <property type="match status" value="1"/>
</dbReference>
<gene>
    <name evidence="1" type="ORF">NL53_08135</name>
</gene>
<sequence>MESSTLYIFSGLPACGKSTLAKLLSHRIGATYIRIDTVEQGIRDLCNFQVEGEGYRLSYRIIRDNLALGLSAVSDSCNPIELTRNEWQEVAESVGARFVNIEIRCSDAKEHERRVNSRKSEVENLNLPNWKQVQNRYYKPWSDSVITIDTAGQTIEESFAELVDKLGINRPTDK</sequence>
<protein>
    <submittedName>
        <fullName evidence="1">Kinase</fullName>
    </submittedName>
</protein>
<keyword evidence="2" id="KW-1185">Reference proteome</keyword>
<name>A0ABR4YDL2_9VIBR</name>
<organism evidence="1 2">
    <name type="scientific">Vibrio variabilis</name>
    <dbReference type="NCBI Taxonomy" id="990271"/>
    <lineage>
        <taxon>Bacteria</taxon>
        <taxon>Pseudomonadati</taxon>
        <taxon>Pseudomonadota</taxon>
        <taxon>Gammaproteobacteria</taxon>
        <taxon>Vibrionales</taxon>
        <taxon>Vibrionaceae</taxon>
        <taxon>Vibrio</taxon>
    </lineage>
</organism>
<evidence type="ECO:0000313" key="2">
    <source>
        <dbReference type="Proteomes" id="UP000030520"/>
    </source>
</evidence>
<keyword evidence="1" id="KW-0808">Transferase</keyword>
<dbReference type="Proteomes" id="UP000030520">
    <property type="component" value="Unassembled WGS sequence"/>
</dbReference>
<dbReference type="PANTHER" id="PTHR37807:SF3">
    <property type="entry name" value="OS07G0160300 PROTEIN"/>
    <property type="match status" value="1"/>
</dbReference>
<dbReference type="SUPFAM" id="SSF52540">
    <property type="entry name" value="P-loop containing nucleoside triphosphate hydrolases"/>
    <property type="match status" value="1"/>
</dbReference>
<comment type="caution">
    <text evidence="1">The sequence shown here is derived from an EMBL/GenBank/DDBJ whole genome shotgun (WGS) entry which is preliminary data.</text>
</comment>
<reference evidence="1 2" key="1">
    <citation type="submission" date="2014-10" db="EMBL/GenBank/DDBJ databases">
        <title>Genome sequencing of Vibrio variabilis T01.</title>
        <authorList>
            <person name="Chan K.-G."/>
            <person name="Mohamad N.I."/>
        </authorList>
    </citation>
    <scope>NUCLEOTIDE SEQUENCE [LARGE SCALE GENOMIC DNA]</scope>
    <source>
        <strain evidence="1 2">T01</strain>
    </source>
</reference>
<dbReference type="RefSeq" id="WP_038214189.1">
    <property type="nucleotide sequence ID" value="NZ_JRWM01000009.1"/>
</dbReference>
<dbReference type="GO" id="GO:0016301">
    <property type="term" value="F:kinase activity"/>
    <property type="evidence" value="ECO:0007669"/>
    <property type="project" value="UniProtKB-KW"/>
</dbReference>
<evidence type="ECO:0000313" key="1">
    <source>
        <dbReference type="EMBL" id="KHA61017.1"/>
    </source>
</evidence>
<keyword evidence="1" id="KW-0418">Kinase</keyword>
<dbReference type="EMBL" id="JRWM01000009">
    <property type="protein sequence ID" value="KHA61017.1"/>
    <property type="molecule type" value="Genomic_DNA"/>
</dbReference>